<dbReference type="GO" id="GO:0016887">
    <property type="term" value="F:ATP hydrolysis activity"/>
    <property type="evidence" value="ECO:0007669"/>
    <property type="project" value="InterPro"/>
</dbReference>
<evidence type="ECO:0000259" key="1">
    <source>
        <dbReference type="Pfam" id="PF13401"/>
    </source>
</evidence>
<dbReference type="SUPFAM" id="SSF52540">
    <property type="entry name" value="P-loop containing nucleoside triphosphate hydrolases"/>
    <property type="match status" value="1"/>
</dbReference>
<dbReference type="EMBL" id="BK015527">
    <property type="protein sequence ID" value="DAE11148.1"/>
    <property type="molecule type" value="Genomic_DNA"/>
</dbReference>
<organism evidence="2">
    <name type="scientific">Myoviridae sp. ctcFb5</name>
    <dbReference type="NCBI Taxonomy" id="2825137"/>
    <lineage>
        <taxon>Viruses</taxon>
        <taxon>Duplodnaviria</taxon>
        <taxon>Heunggongvirae</taxon>
        <taxon>Uroviricota</taxon>
        <taxon>Caudoviricetes</taxon>
    </lineage>
</organism>
<dbReference type="Pfam" id="PF13401">
    <property type="entry name" value="AAA_22"/>
    <property type="match status" value="1"/>
</dbReference>
<sequence>MEIETTREYRQKVLDALKEARELFSGSNGEFAKKYGLNQGIYSEIVNGKITADTEKKIGHRKWLSVGRLLGVTASERMWRMARTDVFNMIEQYVDFCKEYSKAMMFVDECAIGKTYSALYLSRNRKNCFYLDATQCRSRRSFILHLARCIGSDEGTVEEMEDSIKYTLCNIPSPVVIIDEAGALSYAALESLHGLWNGTENMCGWFMMGSDGLRTKLQNGKGRSRKNSFKELFSRFSSKYYSIVPTGKDDRLLFYRRLITDVLSVNVSDREMVKKVVNMCLDTHGETLETGLRRAESALILMQEGA</sequence>
<dbReference type="InterPro" id="IPR049945">
    <property type="entry name" value="AAA_22"/>
</dbReference>
<accession>A0A8S5PXW4</accession>
<feature type="domain" description="ORC1/DEAH AAA+ ATPase" evidence="1">
    <location>
        <begin position="112"/>
        <end position="217"/>
    </location>
</feature>
<protein>
    <submittedName>
        <fullName evidence="2">AAA domain protein</fullName>
    </submittedName>
</protein>
<proteinExistence type="predicted"/>
<evidence type="ECO:0000313" key="2">
    <source>
        <dbReference type="EMBL" id="DAE11148.1"/>
    </source>
</evidence>
<reference evidence="2" key="1">
    <citation type="journal article" date="2021" name="Proc. Natl. Acad. Sci. U.S.A.">
        <title>A Catalog of Tens of Thousands of Viruses from Human Metagenomes Reveals Hidden Associations with Chronic Diseases.</title>
        <authorList>
            <person name="Tisza M.J."/>
            <person name="Buck C.B."/>
        </authorList>
    </citation>
    <scope>NUCLEOTIDE SEQUENCE</scope>
    <source>
        <strain evidence="2">CtcFb5</strain>
    </source>
</reference>
<dbReference type="InterPro" id="IPR027417">
    <property type="entry name" value="P-loop_NTPase"/>
</dbReference>
<name>A0A8S5PXW4_9CAUD</name>